<dbReference type="InterPro" id="IPR036513">
    <property type="entry name" value="STAS_dom_sf"/>
</dbReference>
<evidence type="ECO:0000256" key="2">
    <source>
        <dbReference type="ARBA" id="ARBA00022692"/>
    </source>
</evidence>
<dbReference type="KEGG" id="cmav:ABHF33_14915"/>
<evidence type="ECO:0000256" key="4">
    <source>
        <dbReference type="ARBA" id="ARBA00023136"/>
    </source>
</evidence>
<dbReference type="Pfam" id="PF01740">
    <property type="entry name" value="STAS"/>
    <property type="match status" value="1"/>
</dbReference>
<feature type="transmembrane region" description="Helical" evidence="5">
    <location>
        <begin position="215"/>
        <end position="235"/>
    </location>
</feature>
<evidence type="ECO:0000256" key="3">
    <source>
        <dbReference type="ARBA" id="ARBA00022989"/>
    </source>
</evidence>
<feature type="transmembrane region" description="Helical" evidence="5">
    <location>
        <begin position="172"/>
        <end position="194"/>
    </location>
</feature>
<dbReference type="PANTHER" id="PTHR11814">
    <property type="entry name" value="SULFATE TRANSPORTER"/>
    <property type="match status" value="1"/>
</dbReference>
<dbReference type="AlphaFoldDB" id="A0AAU7FA03"/>
<dbReference type="SUPFAM" id="SSF52091">
    <property type="entry name" value="SpoIIaa-like"/>
    <property type="match status" value="1"/>
</dbReference>
<keyword evidence="4 5" id="KW-0472">Membrane</keyword>
<dbReference type="CDD" id="cd07042">
    <property type="entry name" value="STAS_SulP_like_sulfate_transporter"/>
    <property type="match status" value="1"/>
</dbReference>
<dbReference type="PROSITE" id="PS50801">
    <property type="entry name" value="STAS"/>
    <property type="match status" value="1"/>
</dbReference>
<feature type="transmembrane region" description="Helical" evidence="5">
    <location>
        <begin position="73"/>
        <end position="93"/>
    </location>
</feature>
<evidence type="ECO:0000259" key="6">
    <source>
        <dbReference type="PROSITE" id="PS50801"/>
    </source>
</evidence>
<proteinExistence type="predicted"/>
<keyword evidence="3 5" id="KW-1133">Transmembrane helix</keyword>
<evidence type="ECO:0000256" key="1">
    <source>
        <dbReference type="ARBA" id="ARBA00004141"/>
    </source>
</evidence>
<dbReference type="InterPro" id="IPR011547">
    <property type="entry name" value="SLC26A/SulP_dom"/>
</dbReference>
<feature type="transmembrane region" description="Helical" evidence="5">
    <location>
        <begin position="315"/>
        <end position="337"/>
    </location>
</feature>
<gene>
    <name evidence="7" type="ORF">ABHF33_14915</name>
</gene>
<feature type="transmembrane region" description="Helical" evidence="5">
    <location>
        <begin position="409"/>
        <end position="440"/>
    </location>
</feature>
<dbReference type="EMBL" id="CP157355">
    <property type="protein sequence ID" value="XBM00329.1"/>
    <property type="molecule type" value="Genomic_DNA"/>
</dbReference>
<name>A0AAU7FA03_9NEIS</name>
<sequence>MPKSLSLLPHWMQHYRRDWLAGDLSASIIVALLLIPQGLAYAQLAGLPPMAGLYASIGPLLVYGFFGSSMTQSVGPMAITSAMTAAALAPLAAPGSTQYLLLAATLTLLSGLMLTLFGLFKLGGITRILSLPVIQGFSAGTALLIALGQTGALLGTVWRGDTLPALVTNLPAALQALALPQVLFGLIGLALMWLAANPTSQLLGKLGVADKAAQMAGKILPLLVMLALAALLATLDSTHQIKTLGQLPAAHLSSPAITGLHRLDLASVQSLLLPALLIGLAGFLQSITVAQSMAAERQQTSPAARHPGISANRELLALGNCNLASALVGGMPVSGGFSRTVVNTNAGAQTPLAGMLSAVWIILALWALLPLLAFLPQALLAATIILATARMISLSQLRQAWHFDYRDGVAWLMTFVGVLLTGPMIGIALGVGIAIALYLWRSQQPHIAIVGRVAQSEHYRNVLRHQVETTPEVLAVRIDENLYFANIANVIAQINTQLSQHPASRQLLLILSAVNSIDYSAVNALKDWQRGLADQGTTLHLAEVKGPVLDTLRHGDFLDQLIHPPFISTHAAMQTLSPQELDYSI</sequence>
<feature type="transmembrane region" description="Helical" evidence="5">
    <location>
        <begin position="99"/>
        <end position="120"/>
    </location>
</feature>
<reference evidence="7" key="1">
    <citation type="submission" date="2024-05" db="EMBL/GenBank/DDBJ databases">
        <authorList>
            <person name="Yang L."/>
            <person name="Pan L."/>
        </authorList>
    </citation>
    <scope>NUCLEOTIDE SEQUENCE</scope>
    <source>
        <strain evidence="7">FCG-7</strain>
    </source>
</reference>
<feature type="domain" description="STAS" evidence="6">
    <location>
        <begin position="463"/>
        <end position="576"/>
    </location>
</feature>
<dbReference type="Gene3D" id="3.30.750.24">
    <property type="entry name" value="STAS domain"/>
    <property type="match status" value="1"/>
</dbReference>
<evidence type="ECO:0000313" key="7">
    <source>
        <dbReference type="EMBL" id="XBM00329.1"/>
    </source>
</evidence>
<comment type="subcellular location">
    <subcellularLocation>
        <location evidence="1">Membrane</location>
        <topology evidence="1">Multi-pass membrane protein</topology>
    </subcellularLocation>
</comment>
<feature type="transmembrane region" description="Helical" evidence="5">
    <location>
        <begin position="132"/>
        <end position="152"/>
    </location>
</feature>
<dbReference type="GO" id="GO:0055085">
    <property type="term" value="P:transmembrane transport"/>
    <property type="evidence" value="ECO:0007669"/>
    <property type="project" value="InterPro"/>
</dbReference>
<feature type="transmembrane region" description="Helical" evidence="5">
    <location>
        <begin position="357"/>
        <end position="388"/>
    </location>
</feature>
<feature type="transmembrane region" description="Helical" evidence="5">
    <location>
        <begin position="20"/>
        <end position="41"/>
    </location>
</feature>
<organism evidence="7">
    <name type="scientific">Chitinibacter mangrovi</name>
    <dbReference type="NCBI Taxonomy" id="3153927"/>
    <lineage>
        <taxon>Bacteria</taxon>
        <taxon>Pseudomonadati</taxon>
        <taxon>Pseudomonadota</taxon>
        <taxon>Betaproteobacteria</taxon>
        <taxon>Neisseriales</taxon>
        <taxon>Chitinibacteraceae</taxon>
        <taxon>Chitinibacter</taxon>
    </lineage>
</organism>
<accession>A0AAU7FA03</accession>
<dbReference type="Pfam" id="PF00916">
    <property type="entry name" value="Sulfate_transp"/>
    <property type="match status" value="1"/>
</dbReference>
<evidence type="ECO:0000256" key="5">
    <source>
        <dbReference type="SAM" id="Phobius"/>
    </source>
</evidence>
<feature type="transmembrane region" description="Helical" evidence="5">
    <location>
        <begin position="271"/>
        <end position="294"/>
    </location>
</feature>
<dbReference type="GO" id="GO:0016020">
    <property type="term" value="C:membrane"/>
    <property type="evidence" value="ECO:0007669"/>
    <property type="project" value="UniProtKB-SubCell"/>
</dbReference>
<dbReference type="InterPro" id="IPR001902">
    <property type="entry name" value="SLC26A/SulP_fam"/>
</dbReference>
<dbReference type="RefSeq" id="WP_348944685.1">
    <property type="nucleotide sequence ID" value="NZ_CP157355.1"/>
</dbReference>
<protein>
    <submittedName>
        <fullName evidence="7">SulP family inorganic anion transporter</fullName>
    </submittedName>
</protein>
<dbReference type="InterPro" id="IPR002645">
    <property type="entry name" value="STAS_dom"/>
</dbReference>
<feature type="transmembrane region" description="Helical" evidence="5">
    <location>
        <begin position="47"/>
        <end position="66"/>
    </location>
</feature>
<keyword evidence="2 5" id="KW-0812">Transmembrane</keyword>